<evidence type="ECO:0000313" key="1">
    <source>
        <dbReference type="EMBL" id="JAG52598.1"/>
    </source>
</evidence>
<sequence length="112" mass="12014">ANYFYENNDNRKVRVSRSGTGAGALVVCHSRTVVHPRRNATTSTVAEDNTTVTCQTLNSGNVEISLQNACDGSWYINECAPLYISVQSDTGVAAGSFASATCADPNICRFPY</sequence>
<dbReference type="EMBL" id="GBRD01013228">
    <property type="protein sequence ID" value="JAG52598.1"/>
    <property type="molecule type" value="Transcribed_RNA"/>
</dbReference>
<reference evidence="1" key="1">
    <citation type="submission" date="2014-09" db="EMBL/GenBank/DDBJ databases">
        <authorList>
            <person name="Magalhaes I.L.F."/>
            <person name="Oliveira U."/>
            <person name="Santos F.R."/>
            <person name="Vidigal T.H.D.A."/>
            <person name="Brescovit A.D."/>
            <person name="Santos A.J."/>
        </authorList>
    </citation>
    <scope>NUCLEOTIDE SEQUENCE</scope>
</reference>
<dbReference type="AlphaFoldDB" id="A0A0K8SH20"/>
<name>A0A0K8SH20_LYGHE</name>
<proteinExistence type="predicted"/>
<protein>
    <submittedName>
        <fullName evidence="1">Uncharacterized protein</fullName>
    </submittedName>
</protein>
<organism evidence="1">
    <name type="scientific">Lygus hesperus</name>
    <name type="common">Western plant bug</name>
    <dbReference type="NCBI Taxonomy" id="30085"/>
    <lineage>
        <taxon>Eukaryota</taxon>
        <taxon>Metazoa</taxon>
        <taxon>Ecdysozoa</taxon>
        <taxon>Arthropoda</taxon>
        <taxon>Hexapoda</taxon>
        <taxon>Insecta</taxon>
        <taxon>Pterygota</taxon>
        <taxon>Neoptera</taxon>
        <taxon>Paraneoptera</taxon>
        <taxon>Hemiptera</taxon>
        <taxon>Heteroptera</taxon>
        <taxon>Panheteroptera</taxon>
        <taxon>Cimicomorpha</taxon>
        <taxon>Miridae</taxon>
        <taxon>Mirini</taxon>
        <taxon>Lygus</taxon>
    </lineage>
</organism>
<feature type="non-terminal residue" evidence="1">
    <location>
        <position position="1"/>
    </location>
</feature>
<accession>A0A0K8SH20</accession>
<feature type="non-terminal residue" evidence="1">
    <location>
        <position position="112"/>
    </location>
</feature>